<reference evidence="2" key="1">
    <citation type="journal article" date="2023" name="Plant J.">
        <title>The genome of the king protea, Protea cynaroides.</title>
        <authorList>
            <person name="Chang J."/>
            <person name="Duong T.A."/>
            <person name="Schoeman C."/>
            <person name="Ma X."/>
            <person name="Roodt D."/>
            <person name="Barker N."/>
            <person name="Li Z."/>
            <person name="Van de Peer Y."/>
            <person name="Mizrachi E."/>
        </authorList>
    </citation>
    <scope>NUCLEOTIDE SEQUENCE</scope>
    <source>
        <tissue evidence="2">Young leaves</tissue>
    </source>
</reference>
<organism evidence="2 3">
    <name type="scientific">Protea cynaroides</name>
    <dbReference type="NCBI Taxonomy" id="273540"/>
    <lineage>
        <taxon>Eukaryota</taxon>
        <taxon>Viridiplantae</taxon>
        <taxon>Streptophyta</taxon>
        <taxon>Embryophyta</taxon>
        <taxon>Tracheophyta</taxon>
        <taxon>Spermatophyta</taxon>
        <taxon>Magnoliopsida</taxon>
        <taxon>Proteales</taxon>
        <taxon>Proteaceae</taxon>
        <taxon>Protea</taxon>
    </lineage>
</organism>
<feature type="compositionally biased region" description="Basic and acidic residues" evidence="1">
    <location>
        <begin position="121"/>
        <end position="130"/>
    </location>
</feature>
<evidence type="ECO:0000313" key="2">
    <source>
        <dbReference type="EMBL" id="KAJ4975245.1"/>
    </source>
</evidence>
<sequence length="137" mass="15779">MDCNLSRFVRERTWEWRFVSSTILKGYVDDAKRIPLVCALESYQRIGIEVVEDSSALQKLKNEKDEIEKQKSSLEKAIEHSQEKLVEIEAKANRLESELESSEKSVRNFKEQNHNYTATARDLEAADAKKGSKGMKL</sequence>
<dbReference type="Proteomes" id="UP001141806">
    <property type="component" value="Unassembled WGS sequence"/>
</dbReference>
<dbReference type="OrthoDB" id="1939306at2759"/>
<dbReference type="EMBL" id="JAMYWD010000003">
    <property type="protein sequence ID" value="KAJ4975245.1"/>
    <property type="molecule type" value="Genomic_DNA"/>
</dbReference>
<proteinExistence type="predicted"/>
<feature type="region of interest" description="Disordered" evidence="1">
    <location>
        <begin position="97"/>
        <end position="137"/>
    </location>
</feature>
<dbReference type="AlphaFoldDB" id="A0A9Q0KRB6"/>
<evidence type="ECO:0000313" key="3">
    <source>
        <dbReference type="Proteomes" id="UP001141806"/>
    </source>
</evidence>
<name>A0A9Q0KRB6_9MAGN</name>
<accession>A0A9Q0KRB6</accession>
<gene>
    <name evidence="2" type="ORF">NE237_000351</name>
</gene>
<comment type="caution">
    <text evidence="2">The sequence shown here is derived from an EMBL/GenBank/DDBJ whole genome shotgun (WGS) entry which is preliminary data.</text>
</comment>
<protein>
    <submittedName>
        <fullName evidence="2">Uncharacterized protein</fullName>
    </submittedName>
</protein>
<keyword evidence="3" id="KW-1185">Reference proteome</keyword>
<evidence type="ECO:0000256" key="1">
    <source>
        <dbReference type="SAM" id="MobiDB-lite"/>
    </source>
</evidence>
<feature type="compositionally biased region" description="Basic and acidic residues" evidence="1">
    <location>
        <begin position="97"/>
        <end position="113"/>
    </location>
</feature>